<feature type="compositionally biased region" description="Low complexity" evidence="1">
    <location>
        <begin position="25"/>
        <end position="95"/>
    </location>
</feature>
<dbReference type="EMBL" id="AM114193">
    <property type="protein sequence ID" value="CAJ36637.1"/>
    <property type="molecule type" value="Genomic_DNA"/>
</dbReference>
<dbReference type="STRING" id="351160.RCIX1353"/>
<name>Q0W4Q6_METAR</name>
<evidence type="ECO:0000313" key="2">
    <source>
        <dbReference type="EMBL" id="CAJ36637.1"/>
    </source>
</evidence>
<protein>
    <submittedName>
        <fullName evidence="2">Uncharacterized protein</fullName>
    </submittedName>
</protein>
<dbReference type="Proteomes" id="UP000000663">
    <property type="component" value="Chromosome"/>
</dbReference>
<dbReference type="AlphaFoldDB" id="Q0W4Q6"/>
<sequence>MYSQTLLLQTHGVDPMVTGSKKPEASATKVKAVTAKPKATAKAKTTASETAASKTQTSKPKKTTTTAKPKTSAKPKASAKTQTSTAKPKPKPNLKAAIAPRRVGEMVYNDELLESMAEMILYGSKADLTPALPEIKKQLFDYDIYMVSFLSDGEIGEIGGKVAELSGADAADLTARLLTIRESARAFVAIACKHNSVRAFIDRAIEADGKEAGISRLKEAFLTGEYCIADVDPATCEGFLMLF</sequence>
<proteinExistence type="predicted"/>
<accession>Q0W4Q6</accession>
<evidence type="ECO:0000313" key="3">
    <source>
        <dbReference type="Proteomes" id="UP000000663"/>
    </source>
</evidence>
<organism evidence="2 3">
    <name type="scientific">Methanocella arvoryzae (strain DSM 22066 / NBRC 105507 / MRE50)</name>
    <dbReference type="NCBI Taxonomy" id="351160"/>
    <lineage>
        <taxon>Archaea</taxon>
        <taxon>Methanobacteriati</taxon>
        <taxon>Methanobacteriota</taxon>
        <taxon>Stenosarchaea group</taxon>
        <taxon>Methanomicrobia</taxon>
        <taxon>Methanocellales</taxon>
        <taxon>Methanocellaceae</taxon>
        <taxon>Methanocella</taxon>
    </lineage>
</organism>
<dbReference type="eggNOG" id="arCOG11678">
    <property type="taxonomic scope" value="Archaea"/>
</dbReference>
<keyword evidence="3" id="KW-1185">Reference proteome</keyword>
<evidence type="ECO:0000256" key="1">
    <source>
        <dbReference type="SAM" id="MobiDB-lite"/>
    </source>
</evidence>
<gene>
    <name evidence="2" type="ORF">RCIX1353</name>
</gene>
<feature type="region of interest" description="Disordered" evidence="1">
    <location>
        <begin position="1"/>
        <end position="95"/>
    </location>
</feature>
<reference evidence="2 3" key="1">
    <citation type="journal article" date="2006" name="Science">
        <title>Genome of rice cluster I archaea -- the key methane producers in the rice rhizosphere.</title>
        <authorList>
            <person name="Erkel C."/>
            <person name="Kube M."/>
            <person name="Reinhardt R."/>
            <person name="Liesack W."/>
        </authorList>
    </citation>
    <scope>NUCLEOTIDE SEQUENCE [LARGE SCALE GENOMIC DNA]</scope>
    <source>
        <strain evidence="3">DSM 22066 / NBRC 105507 / MRE50</strain>
    </source>
</reference>
<dbReference type="KEGG" id="rci:RCIX1353"/>